<dbReference type="Pfam" id="PF13580">
    <property type="entry name" value="SIS_2"/>
    <property type="match status" value="1"/>
</dbReference>
<dbReference type="SUPFAM" id="SSF53697">
    <property type="entry name" value="SIS domain"/>
    <property type="match status" value="1"/>
</dbReference>
<accession>A0AA90VK83</accession>
<dbReference type="InterPro" id="IPR046348">
    <property type="entry name" value="SIS_dom_sf"/>
</dbReference>
<dbReference type="InterPro" id="IPR006549">
    <property type="entry name" value="HAD-SF_hydro_IIIA"/>
</dbReference>
<dbReference type="Proteomes" id="UP000421283">
    <property type="component" value="Unassembled WGS sequence"/>
</dbReference>
<evidence type="ECO:0000313" key="3">
    <source>
        <dbReference type="Proteomes" id="UP000421283"/>
    </source>
</evidence>
<keyword evidence="2" id="KW-0378">Hydrolase</keyword>
<dbReference type="CDD" id="cd05006">
    <property type="entry name" value="SIS_GmhA"/>
    <property type="match status" value="1"/>
</dbReference>
<gene>
    <name evidence="2" type="ORF">F7D31_06330</name>
</gene>
<dbReference type="GO" id="GO:0097367">
    <property type="term" value="F:carbohydrate derivative binding"/>
    <property type="evidence" value="ECO:0007669"/>
    <property type="project" value="InterPro"/>
</dbReference>
<dbReference type="SUPFAM" id="SSF56784">
    <property type="entry name" value="HAD-like"/>
    <property type="match status" value="1"/>
</dbReference>
<dbReference type="InterPro" id="IPR035461">
    <property type="entry name" value="GmhA/DiaA"/>
</dbReference>
<dbReference type="InterPro" id="IPR013954">
    <property type="entry name" value="PNK3P"/>
</dbReference>
<dbReference type="InterPro" id="IPR023214">
    <property type="entry name" value="HAD_sf"/>
</dbReference>
<comment type="caution">
    <text evidence="2">The sequence shown here is derived from an EMBL/GenBank/DDBJ whole genome shotgun (WGS) entry which is preliminary data.</text>
</comment>
<dbReference type="PANTHER" id="PTHR30390:SF6">
    <property type="entry name" value="DNAA INITIATOR-ASSOCIATING PROTEIN DIAA"/>
    <property type="match status" value="1"/>
</dbReference>
<dbReference type="Gene3D" id="3.40.50.10490">
    <property type="entry name" value="Glucose-6-phosphate isomerase like protein, domain 1"/>
    <property type="match status" value="1"/>
</dbReference>
<dbReference type="GO" id="GO:1901135">
    <property type="term" value="P:carbohydrate derivative metabolic process"/>
    <property type="evidence" value="ECO:0007669"/>
    <property type="project" value="InterPro"/>
</dbReference>
<dbReference type="GO" id="GO:0016787">
    <property type="term" value="F:hydrolase activity"/>
    <property type="evidence" value="ECO:0007669"/>
    <property type="project" value="UniProtKB-KW"/>
</dbReference>
<sequence length="391" mass="43472">MAGTAKSWSGCGRIGNCSYSVYTECISNVYLISSIPMELLVKINKKLEQRRAILNTIIQNVGIQNKILKSAQILAECLKLGGKIITAGNGGSASQSEHFSSEMMGRLKNSRTPFPSLSLSSNASLLTCIGNDFGFERIFSRQIEGIGTTKDVFIAFTTSCKSRNIIEALNVCKNSNIKSIVFTGQCVHDIDLLAEEIIMIPSNDVQIIQECHDIISHIVCELVEEIVDLKTVNEWEQIKNEFKNGYKFLILDRDGVVNITKPNGYISSFSEFVFTDGFKSNIKLLSECFDRIFITTNQAGIGKGIMTENELLTLHECMLSEIKKLGGSIDKVYYSKGIDDTDKTRKPNTGMAENIKRDFPDIDFSKTIVVGDSFADRLFANRINAKFILVQ</sequence>
<organism evidence="2 3">
    <name type="scientific">Segatella copri</name>
    <dbReference type="NCBI Taxonomy" id="165179"/>
    <lineage>
        <taxon>Bacteria</taxon>
        <taxon>Pseudomonadati</taxon>
        <taxon>Bacteroidota</taxon>
        <taxon>Bacteroidia</taxon>
        <taxon>Bacteroidales</taxon>
        <taxon>Prevotellaceae</taxon>
        <taxon>Segatella</taxon>
    </lineage>
</organism>
<dbReference type="NCBIfam" id="TIGR01662">
    <property type="entry name" value="HAD-SF-IIIA"/>
    <property type="match status" value="1"/>
</dbReference>
<dbReference type="AlphaFoldDB" id="A0AA90VK83"/>
<feature type="domain" description="SIS" evidence="1">
    <location>
        <begin position="74"/>
        <end position="237"/>
    </location>
</feature>
<evidence type="ECO:0000259" key="1">
    <source>
        <dbReference type="PROSITE" id="PS51464"/>
    </source>
</evidence>
<dbReference type="Pfam" id="PF08645">
    <property type="entry name" value="PNK3P"/>
    <property type="match status" value="1"/>
</dbReference>
<proteinExistence type="predicted"/>
<reference evidence="3" key="1">
    <citation type="submission" date="2019-09" db="EMBL/GenBank/DDBJ databases">
        <title>Distinct polysaccharide growth profiles of human intestinal Prevotella copri isolates.</title>
        <authorList>
            <person name="Fehlner-Peach H."/>
            <person name="Magnabosco C."/>
            <person name="Raghavan V."/>
            <person name="Scher J.U."/>
            <person name="Tett A."/>
            <person name="Cox L.M."/>
            <person name="Gottsegen C."/>
            <person name="Watters A."/>
            <person name="Wiltshire- Gordon J.D."/>
            <person name="Segata N."/>
            <person name="Bonneau R."/>
            <person name="Littman D.R."/>
        </authorList>
    </citation>
    <scope>NUCLEOTIDE SEQUENCE [LARGE SCALE GENOMIC DNA]</scope>
    <source>
        <strain evidence="3">iAU3127</strain>
    </source>
</reference>
<name>A0AA90VK83_9BACT</name>
<dbReference type="InterPro" id="IPR050099">
    <property type="entry name" value="SIS_GmhA/DiaA_subfam"/>
</dbReference>
<dbReference type="PROSITE" id="PS51464">
    <property type="entry name" value="SIS"/>
    <property type="match status" value="1"/>
</dbReference>
<evidence type="ECO:0000313" key="2">
    <source>
        <dbReference type="EMBL" id="MQO92288.1"/>
    </source>
</evidence>
<dbReference type="Gene3D" id="3.40.50.1000">
    <property type="entry name" value="HAD superfamily/HAD-like"/>
    <property type="match status" value="1"/>
</dbReference>
<dbReference type="EMBL" id="VZAP01000078">
    <property type="protein sequence ID" value="MQO92288.1"/>
    <property type="molecule type" value="Genomic_DNA"/>
</dbReference>
<protein>
    <submittedName>
        <fullName evidence="2">HAD-IIIA family hydrolase</fullName>
    </submittedName>
</protein>
<dbReference type="InterPro" id="IPR036412">
    <property type="entry name" value="HAD-like_sf"/>
</dbReference>
<dbReference type="PANTHER" id="PTHR30390">
    <property type="entry name" value="SEDOHEPTULOSE 7-PHOSPHATE ISOMERASE / DNAA INITIATOR-ASSOCIATING FACTOR FOR REPLICATION INITIATION"/>
    <property type="match status" value="1"/>
</dbReference>
<dbReference type="InterPro" id="IPR001347">
    <property type="entry name" value="SIS_dom"/>
</dbReference>